<accession>A0A6A6CBE3</accession>
<evidence type="ECO:0000256" key="2">
    <source>
        <dbReference type="ARBA" id="ARBA00022827"/>
    </source>
</evidence>
<dbReference type="SUPFAM" id="SSF51905">
    <property type="entry name" value="FAD/NAD(P)-binding domain"/>
    <property type="match status" value="2"/>
</dbReference>
<evidence type="ECO:0000313" key="6">
    <source>
        <dbReference type="Proteomes" id="UP000799537"/>
    </source>
</evidence>
<dbReference type="Gene3D" id="3.50.50.60">
    <property type="entry name" value="FAD/NAD(P)-binding domain"/>
    <property type="match status" value="2"/>
</dbReference>
<dbReference type="PANTHER" id="PTHR43098">
    <property type="entry name" value="L-ORNITHINE N(5)-MONOOXYGENASE-RELATED"/>
    <property type="match status" value="1"/>
</dbReference>
<dbReference type="Proteomes" id="UP000799537">
    <property type="component" value="Unassembled WGS sequence"/>
</dbReference>
<protein>
    <recommendedName>
        <fullName evidence="7">FAD/NAD(P)-binding domain-containing protein</fullName>
    </recommendedName>
</protein>
<dbReference type="OrthoDB" id="66881at2759"/>
<evidence type="ECO:0000313" key="5">
    <source>
        <dbReference type="EMBL" id="KAF2164474.1"/>
    </source>
</evidence>
<keyword evidence="2" id="KW-0274">FAD</keyword>
<dbReference type="GO" id="GO:0050660">
    <property type="term" value="F:flavin adenine dinucleotide binding"/>
    <property type="evidence" value="ECO:0007669"/>
    <property type="project" value="InterPro"/>
</dbReference>
<dbReference type="GO" id="GO:0004499">
    <property type="term" value="F:N,N-dimethylaniline monooxygenase activity"/>
    <property type="evidence" value="ECO:0007669"/>
    <property type="project" value="InterPro"/>
</dbReference>
<dbReference type="InterPro" id="IPR036188">
    <property type="entry name" value="FAD/NAD-bd_sf"/>
</dbReference>
<keyword evidence="1" id="KW-0285">Flavoprotein</keyword>
<gene>
    <name evidence="5" type="ORF">M409DRAFT_25352</name>
</gene>
<dbReference type="GO" id="GO:0050661">
    <property type="term" value="F:NADP binding"/>
    <property type="evidence" value="ECO:0007669"/>
    <property type="project" value="InterPro"/>
</dbReference>
<dbReference type="InterPro" id="IPR020946">
    <property type="entry name" value="Flavin_mOase-like"/>
</dbReference>
<dbReference type="RefSeq" id="XP_033665363.1">
    <property type="nucleotide sequence ID" value="XM_033807647.1"/>
</dbReference>
<keyword evidence="4" id="KW-0560">Oxidoreductase</keyword>
<name>A0A6A6CBE3_ZASCE</name>
<organism evidence="5 6">
    <name type="scientific">Zasmidium cellare ATCC 36951</name>
    <dbReference type="NCBI Taxonomy" id="1080233"/>
    <lineage>
        <taxon>Eukaryota</taxon>
        <taxon>Fungi</taxon>
        <taxon>Dikarya</taxon>
        <taxon>Ascomycota</taxon>
        <taxon>Pezizomycotina</taxon>
        <taxon>Dothideomycetes</taxon>
        <taxon>Dothideomycetidae</taxon>
        <taxon>Mycosphaerellales</taxon>
        <taxon>Mycosphaerellaceae</taxon>
        <taxon>Zasmidium</taxon>
    </lineage>
</organism>
<proteinExistence type="predicted"/>
<dbReference type="AlphaFoldDB" id="A0A6A6CBE3"/>
<keyword evidence="6" id="KW-1185">Reference proteome</keyword>
<dbReference type="PRINTS" id="PR00411">
    <property type="entry name" value="PNDRDTASEI"/>
</dbReference>
<dbReference type="PANTHER" id="PTHR43098:SF5">
    <property type="entry name" value="DUAL-FUNCTIONAL MONOOXYGENASE_METHYLTRANSFERASE PSOF"/>
    <property type="match status" value="1"/>
</dbReference>
<evidence type="ECO:0000256" key="1">
    <source>
        <dbReference type="ARBA" id="ARBA00022630"/>
    </source>
</evidence>
<evidence type="ECO:0000256" key="4">
    <source>
        <dbReference type="ARBA" id="ARBA00023002"/>
    </source>
</evidence>
<reference evidence="5" key="1">
    <citation type="journal article" date="2020" name="Stud. Mycol.">
        <title>101 Dothideomycetes genomes: a test case for predicting lifestyles and emergence of pathogens.</title>
        <authorList>
            <person name="Haridas S."/>
            <person name="Albert R."/>
            <person name="Binder M."/>
            <person name="Bloem J."/>
            <person name="Labutti K."/>
            <person name="Salamov A."/>
            <person name="Andreopoulos B."/>
            <person name="Baker S."/>
            <person name="Barry K."/>
            <person name="Bills G."/>
            <person name="Bluhm B."/>
            <person name="Cannon C."/>
            <person name="Castanera R."/>
            <person name="Culley D."/>
            <person name="Daum C."/>
            <person name="Ezra D."/>
            <person name="Gonzalez J."/>
            <person name="Henrissat B."/>
            <person name="Kuo A."/>
            <person name="Liang C."/>
            <person name="Lipzen A."/>
            <person name="Lutzoni F."/>
            <person name="Magnuson J."/>
            <person name="Mondo S."/>
            <person name="Nolan M."/>
            <person name="Ohm R."/>
            <person name="Pangilinan J."/>
            <person name="Park H.-J."/>
            <person name="Ramirez L."/>
            <person name="Alfaro M."/>
            <person name="Sun H."/>
            <person name="Tritt A."/>
            <person name="Yoshinaga Y."/>
            <person name="Zwiers L.-H."/>
            <person name="Turgeon B."/>
            <person name="Goodwin S."/>
            <person name="Spatafora J."/>
            <person name="Crous P."/>
            <person name="Grigoriev I."/>
        </authorList>
    </citation>
    <scope>NUCLEOTIDE SEQUENCE</scope>
    <source>
        <strain evidence="5">ATCC 36951</strain>
    </source>
</reference>
<keyword evidence="3" id="KW-0521">NADP</keyword>
<dbReference type="GeneID" id="54560919"/>
<evidence type="ECO:0008006" key="7">
    <source>
        <dbReference type="Google" id="ProtNLM"/>
    </source>
</evidence>
<dbReference type="InterPro" id="IPR050775">
    <property type="entry name" value="FAD-binding_Monooxygenases"/>
</dbReference>
<sequence>MGSIANEEQHEALVVGTGFGGLYALYLLKQLGLDVRAVESGADVGGTWYWNKYPGARSDVTSDTYRYSWDKEILQNSKWPHNYLLQSEIQANFQEVAKKHDLYPLITFNTKLEQAHWDENASLWKVAFSNGQSYAVRYLVTSIGITHKPYIPDIPDLDAFKGRITHTSQWTPDIEWEGKRIAVIGTGASGVQIASTLAEKAGSLTHFIRHAQYVLPAQYRLVSTEERKLINDRYDQIWHDVFASAVGFGFAEPNRPTLSVSPEDREQIFEDLWNQGSGFRFLFGGFSDLVVDEAANKEAINFIHRKINEIVKDKAKAEVLTSNDWFARRPLTDDHYYERFNQPNVFAHDLKKAPISRATPTGLQTSDGKDHEFDLIVFATGFDATDGSYYAIDFKGRGGKTLEDHWLGQGGPRTHLGISTSSFPNLFFVNGPGVPFANNPPVTEKSAEFGAELIKRAEEIRKEGKGTGVVENSKEAEEKWLQTCTDIGHATLFAKTGSWFFGENVPGRKHSPRFYFGGIGSWRKALSDVRRNGYEGYSFGEK</sequence>
<evidence type="ECO:0000256" key="3">
    <source>
        <dbReference type="ARBA" id="ARBA00022857"/>
    </source>
</evidence>
<dbReference type="EMBL" id="ML993604">
    <property type="protein sequence ID" value="KAF2164474.1"/>
    <property type="molecule type" value="Genomic_DNA"/>
</dbReference>
<dbReference type="Pfam" id="PF00743">
    <property type="entry name" value="FMO-like"/>
    <property type="match status" value="1"/>
</dbReference>